<comment type="similarity">
    <text evidence="2 9">Belongs to the MIP/aquaporin (TC 1.A.8) family.</text>
</comment>
<evidence type="ECO:0000256" key="6">
    <source>
        <dbReference type="ARBA" id="ARBA00022989"/>
    </source>
</evidence>
<gene>
    <name evidence="12" type="ORF">NEOLEDRAFT_1072495</name>
</gene>
<evidence type="ECO:0000256" key="2">
    <source>
        <dbReference type="ARBA" id="ARBA00006175"/>
    </source>
</evidence>
<evidence type="ECO:0000256" key="7">
    <source>
        <dbReference type="ARBA" id="ARBA00023136"/>
    </source>
</evidence>
<feature type="transmembrane region" description="Helical" evidence="11">
    <location>
        <begin position="240"/>
        <end position="260"/>
    </location>
</feature>
<evidence type="ECO:0000256" key="3">
    <source>
        <dbReference type="ARBA" id="ARBA00022448"/>
    </source>
</evidence>
<dbReference type="Gene3D" id="1.20.1080.10">
    <property type="entry name" value="Glycerol uptake facilitator protein"/>
    <property type="match status" value="1"/>
</dbReference>
<dbReference type="InterPro" id="IPR050363">
    <property type="entry name" value="MIP/Aquaporin"/>
</dbReference>
<dbReference type="EMBL" id="KV425600">
    <property type="protein sequence ID" value="KZT22018.1"/>
    <property type="molecule type" value="Genomic_DNA"/>
</dbReference>
<dbReference type="InParanoid" id="A0A165Q784"/>
<dbReference type="GO" id="GO:0015250">
    <property type="term" value="F:water channel activity"/>
    <property type="evidence" value="ECO:0007669"/>
    <property type="project" value="TreeGrafter"/>
</dbReference>
<keyword evidence="6 11" id="KW-1133">Transmembrane helix</keyword>
<keyword evidence="7 11" id="KW-0472">Membrane</keyword>
<keyword evidence="13" id="KW-1185">Reference proteome</keyword>
<dbReference type="NCBIfam" id="TIGR00861">
    <property type="entry name" value="MIP"/>
    <property type="match status" value="1"/>
</dbReference>
<dbReference type="InterPro" id="IPR000425">
    <property type="entry name" value="MIP"/>
</dbReference>
<dbReference type="SUPFAM" id="SSF81338">
    <property type="entry name" value="Aquaporin-like"/>
    <property type="match status" value="1"/>
</dbReference>
<dbReference type="AlphaFoldDB" id="A0A165Q784"/>
<organism evidence="12 13">
    <name type="scientific">Neolentinus lepideus HHB14362 ss-1</name>
    <dbReference type="NCBI Taxonomy" id="1314782"/>
    <lineage>
        <taxon>Eukaryota</taxon>
        <taxon>Fungi</taxon>
        <taxon>Dikarya</taxon>
        <taxon>Basidiomycota</taxon>
        <taxon>Agaricomycotina</taxon>
        <taxon>Agaricomycetes</taxon>
        <taxon>Gloeophyllales</taxon>
        <taxon>Gloeophyllaceae</taxon>
        <taxon>Neolentinus</taxon>
    </lineage>
</organism>
<keyword evidence="5" id="KW-0677">Repeat</keyword>
<dbReference type="OrthoDB" id="3222at2759"/>
<dbReference type="Pfam" id="PF00230">
    <property type="entry name" value="MIP"/>
    <property type="match status" value="1"/>
</dbReference>
<feature type="transmembrane region" description="Helical" evidence="11">
    <location>
        <begin position="186"/>
        <end position="206"/>
    </location>
</feature>
<dbReference type="PANTHER" id="PTHR43829:SF9">
    <property type="entry name" value="AQUAPORIN-9"/>
    <property type="match status" value="1"/>
</dbReference>
<dbReference type="GO" id="GO:0005886">
    <property type="term" value="C:plasma membrane"/>
    <property type="evidence" value="ECO:0007669"/>
    <property type="project" value="TreeGrafter"/>
</dbReference>
<dbReference type="PRINTS" id="PR00783">
    <property type="entry name" value="MINTRINSICP"/>
</dbReference>
<sequence>MPETAPERSGNYWTYIRWKLREPFAEWLGMLILIIIGIGSSCQTKISQGTYGNYTNLNLAWGFAVTLAIYISGGVSGGHLNPAITICLALFRGFPGRMVPRYIIAQVFGAFCGAAILYGNYKVALEAFDPDMKLYGTNASAPLFITMPSEDCLTADHDMTREVIASGILHVVVLALGDENNAPPGAGLGAFITGLTIMAIGMSQGWISGYAINPARDLCPRIFLWLIGYGDLVWHHDSWWWLNGAIISTISGGILGCLMYDLFVFGGDVSVVNFPGCRLREATGISKLHHMVRAVVSKNKQEDAWESKAEKGQSRSKAVAEQWRDQSCHASEVGSSS</sequence>
<feature type="region of interest" description="Disordered" evidence="10">
    <location>
        <begin position="304"/>
        <end position="337"/>
    </location>
</feature>
<feature type="transmembrane region" description="Helical" evidence="11">
    <location>
        <begin position="24"/>
        <end position="41"/>
    </location>
</feature>
<evidence type="ECO:0000256" key="10">
    <source>
        <dbReference type="SAM" id="MobiDB-lite"/>
    </source>
</evidence>
<feature type="transmembrane region" description="Helical" evidence="11">
    <location>
        <begin position="103"/>
        <end position="121"/>
    </location>
</feature>
<comment type="catalytic activity">
    <reaction evidence="8">
        <text>H2O(in) = H2O(out)</text>
        <dbReference type="Rhea" id="RHEA:29667"/>
        <dbReference type="ChEBI" id="CHEBI:15377"/>
    </reaction>
</comment>
<feature type="transmembrane region" description="Helical" evidence="11">
    <location>
        <begin position="61"/>
        <end position="91"/>
    </location>
</feature>
<dbReference type="Proteomes" id="UP000076761">
    <property type="component" value="Unassembled WGS sequence"/>
</dbReference>
<evidence type="ECO:0000256" key="8">
    <source>
        <dbReference type="ARBA" id="ARBA00034651"/>
    </source>
</evidence>
<evidence type="ECO:0000256" key="1">
    <source>
        <dbReference type="ARBA" id="ARBA00004141"/>
    </source>
</evidence>
<reference evidence="12 13" key="1">
    <citation type="journal article" date="2016" name="Mol. Biol. Evol.">
        <title>Comparative Genomics of Early-Diverging Mushroom-Forming Fungi Provides Insights into the Origins of Lignocellulose Decay Capabilities.</title>
        <authorList>
            <person name="Nagy L.G."/>
            <person name="Riley R."/>
            <person name="Tritt A."/>
            <person name="Adam C."/>
            <person name="Daum C."/>
            <person name="Floudas D."/>
            <person name="Sun H."/>
            <person name="Yadav J.S."/>
            <person name="Pangilinan J."/>
            <person name="Larsson K.H."/>
            <person name="Matsuura K."/>
            <person name="Barry K."/>
            <person name="Labutti K."/>
            <person name="Kuo R."/>
            <person name="Ohm R.A."/>
            <person name="Bhattacharya S.S."/>
            <person name="Shirouzu T."/>
            <person name="Yoshinaga Y."/>
            <person name="Martin F.M."/>
            <person name="Grigoriev I.V."/>
            <person name="Hibbett D.S."/>
        </authorList>
    </citation>
    <scope>NUCLEOTIDE SEQUENCE [LARGE SCALE GENOMIC DNA]</scope>
    <source>
        <strain evidence="12 13">HHB14362 ss-1</strain>
    </source>
</reference>
<protein>
    <submittedName>
        <fullName evidence="12">Aquaporin</fullName>
    </submittedName>
</protein>
<name>A0A165Q784_9AGAM</name>
<evidence type="ECO:0000256" key="9">
    <source>
        <dbReference type="RuleBase" id="RU000477"/>
    </source>
</evidence>
<keyword evidence="3 9" id="KW-0813">Transport</keyword>
<evidence type="ECO:0000256" key="4">
    <source>
        <dbReference type="ARBA" id="ARBA00022692"/>
    </source>
</evidence>
<dbReference type="InterPro" id="IPR023271">
    <property type="entry name" value="Aquaporin-like"/>
</dbReference>
<proteinExistence type="inferred from homology"/>
<dbReference type="PANTHER" id="PTHR43829">
    <property type="entry name" value="AQUAPORIN OR AQUAGLYCEROPORIN RELATED"/>
    <property type="match status" value="1"/>
</dbReference>
<evidence type="ECO:0000313" key="12">
    <source>
        <dbReference type="EMBL" id="KZT22018.1"/>
    </source>
</evidence>
<dbReference type="STRING" id="1314782.A0A165Q784"/>
<accession>A0A165Q784</accession>
<comment type="subcellular location">
    <subcellularLocation>
        <location evidence="1">Membrane</location>
        <topology evidence="1">Multi-pass membrane protein</topology>
    </subcellularLocation>
</comment>
<dbReference type="PRINTS" id="PR02019">
    <property type="entry name" value="AQUAPORIN7"/>
</dbReference>
<feature type="compositionally biased region" description="Basic and acidic residues" evidence="10">
    <location>
        <begin position="304"/>
        <end position="313"/>
    </location>
</feature>
<keyword evidence="4 9" id="KW-0812">Transmembrane</keyword>
<evidence type="ECO:0000256" key="11">
    <source>
        <dbReference type="SAM" id="Phobius"/>
    </source>
</evidence>
<evidence type="ECO:0000313" key="13">
    <source>
        <dbReference type="Proteomes" id="UP000076761"/>
    </source>
</evidence>
<evidence type="ECO:0000256" key="5">
    <source>
        <dbReference type="ARBA" id="ARBA00022737"/>
    </source>
</evidence>
<dbReference type="GO" id="GO:0015254">
    <property type="term" value="F:glycerol channel activity"/>
    <property type="evidence" value="ECO:0007669"/>
    <property type="project" value="TreeGrafter"/>
</dbReference>